<feature type="domain" description="Rhodanese" evidence="2">
    <location>
        <begin position="157"/>
        <end position="285"/>
    </location>
</feature>
<comment type="caution">
    <text evidence="3">The sequence shown here is derived from an EMBL/GenBank/DDBJ whole genome shotgun (WGS) entry which is preliminary data.</text>
</comment>
<evidence type="ECO:0000313" key="3">
    <source>
        <dbReference type="EMBL" id="KAK7253714.1"/>
    </source>
</evidence>
<accession>A0ABR1GCK5</accession>
<dbReference type="Pfam" id="PF17773">
    <property type="entry name" value="UPF0176_N"/>
    <property type="match status" value="1"/>
</dbReference>
<evidence type="ECO:0000313" key="4">
    <source>
        <dbReference type="Proteomes" id="UP001363151"/>
    </source>
</evidence>
<name>A0ABR1GCK5_AURAN</name>
<dbReference type="Proteomes" id="UP001363151">
    <property type="component" value="Unassembled WGS sequence"/>
</dbReference>
<evidence type="ECO:0000256" key="1">
    <source>
        <dbReference type="SAM" id="MobiDB-lite"/>
    </source>
</evidence>
<sequence length="609" mass="65822">MAAVADLAQARSSAHRALPPAEDPGAVSLLLFYAYREPAWTDAEHKKALAEVLAIGARHKITGRGRCAPEGLNCTLTGRGGDVRKFCASLRAWDGALFGPADFKVTDGLEENQRFKALTIRKTEELVGYGLANDRAPKLATNSARHLEADAYHKALETPGAVVIDVRNQYETEIGRIVPPPGGAELLDPKIRNSHEFPRWLNLPETKKKLAGRSVLMYCTGGIRCERASALLHDMNAAPTCESQEDCANKAAAAALLEGADPPKEILMVRGGIERYLRTFPEGGYWRGANYLFDKRFEQRPEKQADRRPLGSCAACLAPCDEYRGKFACKFACAAKDCRVPVVVCAACRDPVFADAAKRPALAAKLRCRLCRENHAGARATPLPDCVLKGGADDVARKAAAKRQRDDRATAKAARPPARFVFVGNLPFTAERSEVLDALSLDRATPLTWLLDRTTRLFYGSAVITCADVAAASKVADARWPPPAARLKAASSASTSAPAAATAATARGRPRAAASVVFFHASPSERKKLWAGLSRPGNDRAARRAGVKYSPSVVLPRMKTSAAHDRTRPAAPAADRPPARVARAPRARRRPRAPARAREEETPREAART</sequence>
<protein>
    <submittedName>
        <fullName evidence="3">Rhodanese-like protein</fullName>
    </submittedName>
</protein>
<organism evidence="3 4">
    <name type="scientific">Aureococcus anophagefferens</name>
    <name type="common">Harmful bloom alga</name>
    <dbReference type="NCBI Taxonomy" id="44056"/>
    <lineage>
        <taxon>Eukaryota</taxon>
        <taxon>Sar</taxon>
        <taxon>Stramenopiles</taxon>
        <taxon>Ochrophyta</taxon>
        <taxon>Pelagophyceae</taxon>
        <taxon>Pelagomonadales</taxon>
        <taxon>Pelagomonadaceae</taxon>
        <taxon>Aureococcus</taxon>
    </lineage>
</organism>
<dbReference type="EMBL" id="JBBJCI010000034">
    <property type="protein sequence ID" value="KAK7253714.1"/>
    <property type="molecule type" value="Genomic_DNA"/>
</dbReference>
<dbReference type="InterPro" id="IPR036873">
    <property type="entry name" value="Rhodanese-like_dom_sf"/>
</dbReference>
<gene>
    <name evidence="3" type="ORF">SO694_00002358</name>
</gene>
<dbReference type="PANTHER" id="PTHR43268">
    <property type="entry name" value="THIOSULFATE SULFURTRANSFERASE/RHODANESE-LIKE DOMAIN-CONTAINING PROTEIN 2"/>
    <property type="match status" value="1"/>
</dbReference>
<dbReference type="Gene3D" id="3.30.70.100">
    <property type="match status" value="1"/>
</dbReference>
<dbReference type="InterPro" id="IPR020936">
    <property type="entry name" value="TrhO"/>
</dbReference>
<dbReference type="PANTHER" id="PTHR43268:SF7">
    <property type="entry name" value="RHODANESE DOMAIN-CONTAINING PROTEIN"/>
    <property type="match status" value="1"/>
</dbReference>
<dbReference type="InterPro" id="IPR022111">
    <property type="entry name" value="Rhodanese_C"/>
</dbReference>
<dbReference type="Gene3D" id="3.40.250.10">
    <property type="entry name" value="Rhodanese-like domain"/>
    <property type="match status" value="1"/>
</dbReference>
<dbReference type="SMART" id="SM00450">
    <property type="entry name" value="RHOD"/>
    <property type="match status" value="1"/>
</dbReference>
<dbReference type="InterPro" id="IPR001763">
    <property type="entry name" value="Rhodanese-like_dom"/>
</dbReference>
<dbReference type="Pfam" id="PF12368">
    <property type="entry name" value="Rhodanese_C"/>
    <property type="match status" value="1"/>
</dbReference>
<feature type="compositionally biased region" description="Basic residues" evidence="1">
    <location>
        <begin position="583"/>
        <end position="595"/>
    </location>
</feature>
<feature type="region of interest" description="Disordered" evidence="1">
    <location>
        <begin position="530"/>
        <end position="609"/>
    </location>
</feature>
<keyword evidence="4" id="KW-1185">Reference proteome</keyword>
<dbReference type="InterPro" id="IPR040503">
    <property type="entry name" value="TRHO_N"/>
</dbReference>
<dbReference type="SUPFAM" id="SSF52821">
    <property type="entry name" value="Rhodanese/Cell cycle control phosphatase"/>
    <property type="match status" value="1"/>
</dbReference>
<proteinExistence type="predicted"/>
<evidence type="ECO:0000259" key="2">
    <source>
        <dbReference type="PROSITE" id="PS50206"/>
    </source>
</evidence>
<feature type="compositionally biased region" description="Basic and acidic residues" evidence="1">
    <location>
        <begin position="596"/>
        <end position="609"/>
    </location>
</feature>
<dbReference type="PROSITE" id="PS50206">
    <property type="entry name" value="RHODANESE_3"/>
    <property type="match status" value="1"/>
</dbReference>
<reference evidence="3 4" key="1">
    <citation type="submission" date="2024-03" db="EMBL/GenBank/DDBJ databases">
        <title>Aureococcus anophagefferens CCMP1851 and Kratosvirus quantuckense: Draft genome of a second virus-susceptible host strain in the model system.</title>
        <authorList>
            <person name="Chase E."/>
            <person name="Truchon A.R."/>
            <person name="Schepens W."/>
            <person name="Wilhelm S.W."/>
        </authorList>
    </citation>
    <scope>NUCLEOTIDE SEQUENCE [LARGE SCALE GENOMIC DNA]</scope>
    <source>
        <strain evidence="3 4">CCMP1851</strain>
    </source>
</reference>
<feature type="compositionally biased region" description="Low complexity" evidence="1">
    <location>
        <begin position="569"/>
        <end position="582"/>
    </location>
</feature>